<feature type="transmembrane region" description="Helical" evidence="9">
    <location>
        <begin position="7"/>
        <end position="25"/>
    </location>
</feature>
<feature type="transmembrane region" description="Helical" evidence="9">
    <location>
        <begin position="61"/>
        <end position="80"/>
    </location>
</feature>
<dbReference type="InterPro" id="IPR038770">
    <property type="entry name" value="Na+/solute_symporter_sf"/>
</dbReference>
<evidence type="ECO:0000259" key="10">
    <source>
        <dbReference type="PROSITE" id="PS51202"/>
    </source>
</evidence>
<organism evidence="11 12">
    <name type="scientific">Paractinoplanes brasiliensis</name>
    <dbReference type="NCBI Taxonomy" id="52695"/>
    <lineage>
        <taxon>Bacteria</taxon>
        <taxon>Bacillati</taxon>
        <taxon>Actinomycetota</taxon>
        <taxon>Actinomycetes</taxon>
        <taxon>Micromonosporales</taxon>
        <taxon>Micromonosporaceae</taxon>
        <taxon>Paractinoplanes</taxon>
    </lineage>
</organism>
<accession>A0A4V3C7H6</accession>
<evidence type="ECO:0000256" key="9">
    <source>
        <dbReference type="SAM" id="Phobius"/>
    </source>
</evidence>
<keyword evidence="6 9" id="KW-1133">Transmembrane helix</keyword>
<keyword evidence="2" id="KW-0813">Transport</keyword>
<dbReference type="SUPFAM" id="SSF116726">
    <property type="entry name" value="TrkA C-terminal domain-like"/>
    <property type="match status" value="1"/>
</dbReference>
<dbReference type="GO" id="GO:0008324">
    <property type="term" value="F:monoatomic cation transmembrane transporter activity"/>
    <property type="evidence" value="ECO:0007669"/>
    <property type="project" value="InterPro"/>
</dbReference>
<sequence length="514" mass="53137">MTGGLDYALLIGAGVLLVAVAAVRVSTRLGLPSLLVYLAIGMVLGESGLGIRFDDVELTRTLGFCALIVIIAEGGLTARWPTLRPVLGLAASLATVGVAVSIAVVGLAVHLILDLPWQLALLYGAVLSSTDAAAVFATLRRLRLPPRMVATLEAESGMNDAPVVLLVVLLSADLSEMHPWWYELGIVAYELLAGAAVGLAVGMAGRWLLRNAALPSAGLYPIAAVGLTVFAYAAGAVVHASGFLAVYAAGVVLGNGRIPHRRAILGFADGLAWVAQIGLFVLLGLLSSPSRLGEALVPALVTGVALVLLARPLSVVASAVLARPLRGPRRPGNRVGWRGTAFFSWAGLRGAVPIVLATIPLSAGTPGARGLFDAVFVLVIIFTLLQASTLGPAARKLGVTAPGEAAEVRIETAPLERLNAEMLQLDVAEGSRLAGVHIDELRLPEGASVTLVVRGGAGFVPGPDTRLRTGDALLIVATAAARDVAERRLRAVSRRGRLARWFGEDGAEDPASGI</sequence>
<feature type="transmembrane region" description="Helical" evidence="9">
    <location>
        <begin position="31"/>
        <end position="49"/>
    </location>
</feature>
<feature type="transmembrane region" description="Helical" evidence="9">
    <location>
        <begin position="342"/>
        <end position="361"/>
    </location>
</feature>
<dbReference type="GO" id="GO:0005886">
    <property type="term" value="C:plasma membrane"/>
    <property type="evidence" value="ECO:0007669"/>
    <property type="project" value="UniProtKB-SubCell"/>
</dbReference>
<dbReference type="NCBIfam" id="NF003716">
    <property type="entry name" value="PRK05326.1-3"/>
    <property type="match status" value="1"/>
</dbReference>
<feature type="transmembrane region" description="Helical" evidence="9">
    <location>
        <begin position="86"/>
        <end position="113"/>
    </location>
</feature>
<dbReference type="InterPro" id="IPR006037">
    <property type="entry name" value="RCK_C"/>
</dbReference>
<feature type="transmembrane region" description="Helical" evidence="9">
    <location>
        <begin position="367"/>
        <end position="387"/>
    </location>
</feature>
<feature type="transmembrane region" description="Helical" evidence="9">
    <location>
        <begin position="229"/>
        <end position="253"/>
    </location>
</feature>
<dbReference type="OrthoDB" id="9810759at2"/>
<comment type="caution">
    <text evidence="11">The sequence shown here is derived from an EMBL/GenBank/DDBJ whole genome shotgun (WGS) entry which is preliminary data.</text>
</comment>
<dbReference type="NCBIfam" id="NF003715">
    <property type="entry name" value="PRK05326.1-2"/>
    <property type="match status" value="1"/>
</dbReference>
<evidence type="ECO:0000313" key="12">
    <source>
        <dbReference type="Proteomes" id="UP000294901"/>
    </source>
</evidence>
<dbReference type="PROSITE" id="PS51202">
    <property type="entry name" value="RCK_C"/>
    <property type="match status" value="1"/>
</dbReference>
<feature type="transmembrane region" description="Helical" evidence="9">
    <location>
        <begin position="120"/>
        <end position="139"/>
    </location>
</feature>
<keyword evidence="4" id="KW-1003">Cell membrane</keyword>
<evidence type="ECO:0000256" key="6">
    <source>
        <dbReference type="ARBA" id="ARBA00022989"/>
    </source>
</evidence>
<feature type="transmembrane region" description="Helical" evidence="9">
    <location>
        <begin position="187"/>
        <end position="209"/>
    </location>
</feature>
<dbReference type="Proteomes" id="UP000294901">
    <property type="component" value="Unassembled WGS sequence"/>
</dbReference>
<reference evidence="11 12" key="1">
    <citation type="submission" date="2019-03" db="EMBL/GenBank/DDBJ databases">
        <title>Sequencing the genomes of 1000 actinobacteria strains.</title>
        <authorList>
            <person name="Klenk H.-P."/>
        </authorList>
    </citation>
    <scope>NUCLEOTIDE SEQUENCE [LARGE SCALE GENOMIC DNA]</scope>
    <source>
        <strain evidence="11 12">DSM 43805</strain>
    </source>
</reference>
<feature type="transmembrane region" description="Helical" evidence="9">
    <location>
        <begin position="265"/>
        <end position="287"/>
    </location>
</feature>
<dbReference type="Pfam" id="PF00999">
    <property type="entry name" value="Na_H_Exchanger"/>
    <property type="match status" value="1"/>
</dbReference>
<keyword evidence="12" id="KW-1185">Reference proteome</keyword>
<feature type="domain" description="RCK C-terminal" evidence="10">
    <location>
        <begin position="410"/>
        <end position="491"/>
    </location>
</feature>
<evidence type="ECO:0000256" key="8">
    <source>
        <dbReference type="ARBA" id="ARBA00023136"/>
    </source>
</evidence>
<evidence type="ECO:0000313" key="11">
    <source>
        <dbReference type="EMBL" id="TDO37688.1"/>
    </source>
</evidence>
<dbReference type="EMBL" id="SNWR01000001">
    <property type="protein sequence ID" value="TDO37688.1"/>
    <property type="molecule type" value="Genomic_DNA"/>
</dbReference>
<dbReference type="GO" id="GO:1902600">
    <property type="term" value="P:proton transmembrane transport"/>
    <property type="evidence" value="ECO:0007669"/>
    <property type="project" value="InterPro"/>
</dbReference>
<proteinExistence type="predicted"/>
<evidence type="ECO:0000256" key="2">
    <source>
        <dbReference type="ARBA" id="ARBA00022448"/>
    </source>
</evidence>
<evidence type="ECO:0000256" key="7">
    <source>
        <dbReference type="ARBA" id="ARBA00023065"/>
    </source>
</evidence>
<evidence type="ECO:0000256" key="5">
    <source>
        <dbReference type="ARBA" id="ARBA00022692"/>
    </source>
</evidence>
<dbReference type="GO" id="GO:0015297">
    <property type="term" value="F:antiporter activity"/>
    <property type="evidence" value="ECO:0007669"/>
    <property type="project" value="UniProtKB-KW"/>
</dbReference>
<dbReference type="GO" id="GO:0006813">
    <property type="term" value="P:potassium ion transport"/>
    <property type="evidence" value="ECO:0007669"/>
    <property type="project" value="InterPro"/>
</dbReference>
<gene>
    <name evidence="11" type="ORF">C8E87_1321</name>
</gene>
<dbReference type="RefSeq" id="WP_133872273.1">
    <property type="nucleotide sequence ID" value="NZ_BOMD01000093.1"/>
</dbReference>
<keyword evidence="3" id="KW-0050">Antiport</keyword>
<keyword evidence="7" id="KW-0406">Ion transport</keyword>
<keyword evidence="8 9" id="KW-0472">Membrane</keyword>
<name>A0A4V3C7H6_9ACTN</name>
<dbReference type="PANTHER" id="PTHR32507">
    <property type="entry name" value="NA(+)/H(+) ANTIPORTER 1"/>
    <property type="match status" value="1"/>
</dbReference>
<feature type="transmembrane region" description="Helical" evidence="9">
    <location>
        <begin position="299"/>
        <end position="321"/>
    </location>
</feature>
<comment type="subcellular location">
    <subcellularLocation>
        <location evidence="1">Cell membrane</location>
        <topology evidence="1">Multi-pass membrane protein</topology>
    </subcellularLocation>
</comment>
<dbReference type="Pfam" id="PF02080">
    <property type="entry name" value="TrkA_C"/>
    <property type="match status" value="1"/>
</dbReference>
<dbReference type="Gene3D" id="1.20.1530.20">
    <property type="match status" value="1"/>
</dbReference>
<evidence type="ECO:0000256" key="1">
    <source>
        <dbReference type="ARBA" id="ARBA00004651"/>
    </source>
</evidence>
<keyword evidence="5 9" id="KW-0812">Transmembrane</keyword>
<dbReference type="InterPro" id="IPR006153">
    <property type="entry name" value="Cation/H_exchanger_TM"/>
</dbReference>
<dbReference type="Gene3D" id="3.30.70.1450">
    <property type="entry name" value="Regulator of K+ conductance, C-terminal domain"/>
    <property type="match status" value="1"/>
</dbReference>
<evidence type="ECO:0000256" key="4">
    <source>
        <dbReference type="ARBA" id="ARBA00022475"/>
    </source>
</evidence>
<protein>
    <submittedName>
        <fullName evidence="11">Potassium/proton antiporter (CPA1 family)</fullName>
    </submittedName>
</protein>
<dbReference type="PANTHER" id="PTHR32507:SF7">
    <property type="entry name" value="K(+)_H(+) ANTIPORTER NHAP2"/>
    <property type="match status" value="1"/>
</dbReference>
<dbReference type="InterPro" id="IPR036721">
    <property type="entry name" value="RCK_C_sf"/>
</dbReference>
<dbReference type="AlphaFoldDB" id="A0A4V3C7H6"/>
<evidence type="ECO:0000256" key="3">
    <source>
        <dbReference type="ARBA" id="ARBA00022449"/>
    </source>
</evidence>